<dbReference type="EMBL" id="MVBK01000044">
    <property type="protein sequence ID" value="OOG24771.1"/>
    <property type="molecule type" value="Genomic_DNA"/>
</dbReference>
<dbReference type="InterPro" id="IPR013216">
    <property type="entry name" value="Methyltransf_11"/>
</dbReference>
<dbReference type="RefSeq" id="WP_077278640.1">
    <property type="nucleotide sequence ID" value="NZ_MVBK01000044.1"/>
</dbReference>
<comment type="caution">
    <text evidence="2">The sequence shown here is derived from an EMBL/GenBank/DDBJ whole genome shotgun (WGS) entry which is preliminary data.</text>
</comment>
<protein>
    <submittedName>
        <fullName evidence="2">Phosphatidylethanolamine N-methyltransferase</fullName>
    </submittedName>
</protein>
<dbReference type="Proteomes" id="UP000189462">
    <property type="component" value="Unassembled WGS sequence"/>
</dbReference>
<dbReference type="InterPro" id="IPR029063">
    <property type="entry name" value="SAM-dependent_MTases_sf"/>
</dbReference>
<dbReference type="OrthoDB" id="323463at2"/>
<sequence length="202" mass="22619">MSLKHTYTLWSPIYDLFVDRATRGARRRSIARLGDVGGQTILLPGIGSGLDIPFLPGGARYHGLDLTPAMLERARRRADAADMEIELRVGDAMDLPYEDGRFDTVILHLILAVVPRPPHALSESVRVLRPGGRLLILDKFLRPGQRAPLRRMINPLISRLATRTDVVFEDLLARHPDLRVIEDSPALAGGWFRHIVLRKDEG</sequence>
<evidence type="ECO:0000313" key="2">
    <source>
        <dbReference type="EMBL" id="OOG24771.1"/>
    </source>
</evidence>
<dbReference type="PANTHER" id="PTHR43591:SF24">
    <property type="entry name" value="2-METHOXY-6-POLYPRENYL-1,4-BENZOQUINOL METHYLASE, MITOCHONDRIAL"/>
    <property type="match status" value="1"/>
</dbReference>
<dbReference type="SUPFAM" id="SSF53335">
    <property type="entry name" value="S-adenosyl-L-methionine-dependent methyltransferases"/>
    <property type="match status" value="1"/>
</dbReference>
<dbReference type="PANTHER" id="PTHR43591">
    <property type="entry name" value="METHYLTRANSFERASE"/>
    <property type="match status" value="1"/>
</dbReference>
<dbReference type="Gene3D" id="3.40.50.150">
    <property type="entry name" value="Vaccinia Virus protein VP39"/>
    <property type="match status" value="1"/>
</dbReference>
<organism evidence="2 3">
    <name type="scientific">Thioalkalivibrio denitrificans</name>
    <dbReference type="NCBI Taxonomy" id="108003"/>
    <lineage>
        <taxon>Bacteria</taxon>
        <taxon>Pseudomonadati</taxon>
        <taxon>Pseudomonadota</taxon>
        <taxon>Gammaproteobacteria</taxon>
        <taxon>Chromatiales</taxon>
        <taxon>Ectothiorhodospiraceae</taxon>
        <taxon>Thioalkalivibrio</taxon>
    </lineage>
</organism>
<name>A0A1V3NI64_9GAMM</name>
<evidence type="ECO:0000313" key="3">
    <source>
        <dbReference type="Proteomes" id="UP000189462"/>
    </source>
</evidence>
<gene>
    <name evidence="2" type="ORF">B1C78_08060</name>
</gene>
<reference evidence="2 3" key="1">
    <citation type="submission" date="2017-02" db="EMBL/GenBank/DDBJ databases">
        <title>Genomic diversity within the haloalkaliphilic genus Thioalkalivibrio.</title>
        <authorList>
            <person name="Ahn A.-C."/>
            <person name="Meier-Kolthoff J."/>
            <person name="Overmars L."/>
            <person name="Richter M."/>
            <person name="Woyke T."/>
            <person name="Sorokin D.Y."/>
            <person name="Muyzer G."/>
        </authorList>
    </citation>
    <scope>NUCLEOTIDE SEQUENCE [LARGE SCALE GENOMIC DNA]</scope>
    <source>
        <strain evidence="2 3">ALJD</strain>
    </source>
</reference>
<dbReference type="GO" id="GO:0032259">
    <property type="term" value="P:methylation"/>
    <property type="evidence" value="ECO:0007669"/>
    <property type="project" value="UniProtKB-KW"/>
</dbReference>
<dbReference type="CDD" id="cd02440">
    <property type="entry name" value="AdoMet_MTases"/>
    <property type="match status" value="1"/>
</dbReference>
<dbReference type="GO" id="GO:0008757">
    <property type="term" value="F:S-adenosylmethionine-dependent methyltransferase activity"/>
    <property type="evidence" value="ECO:0007669"/>
    <property type="project" value="InterPro"/>
</dbReference>
<proteinExistence type="predicted"/>
<accession>A0A1V3NI64</accession>
<keyword evidence="2" id="KW-0489">Methyltransferase</keyword>
<dbReference type="AlphaFoldDB" id="A0A1V3NI64"/>
<evidence type="ECO:0000259" key="1">
    <source>
        <dbReference type="Pfam" id="PF08241"/>
    </source>
</evidence>
<feature type="domain" description="Methyltransferase type 11" evidence="1">
    <location>
        <begin position="45"/>
        <end position="136"/>
    </location>
</feature>
<dbReference type="Pfam" id="PF08241">
    <property type="entry name" value="Methyltransf_11"/>
    <property type="match status" value="1"/>
</dbReference>
<keyword evidence="3" id="KW-1185">Reference proteome</keyword>
<keyword evidence="2" id="KW-0808">Transferase</keyword>
<dbReference type="STRING" id="108003.B1C78_08060"/>